<dbReference type="OrthoDB" id="1377090at2"/>
<evidence type="ECO:0000313" key="2">
    <source>
        <dbReference type="Proteomes" id="UP000463470"/>
    </source>
</evidence>
<keyword evidence="2" id="KW-1185">Reference proteome</keyword>
<dbReference type="EMBL" id="WXEY01000050">
    <property type="protein sequence ID" value="MZP31487.1"/>
    <property type="molecule type" value="Genomic_DNA"/>
</dbReference>
<sequence>MFFNFLLRALGEDLQRSDGVWGSITDDIGCFDGECVEDKGIYLETIENLRRISKGFFSAQAINDFVDIEKGLAWVSFEYGGKFYKWDLEVNHDWFDVGVISKINMVLKQSNSPRKYAVALIDQIYFIGFFSPAQVNKLNNLTELGFEFL</sequence>
<dbReference type="AlphaFoldDB" id="A0A845L4A6"/>
<name>A0A845L4A6_9FIRM</name>
<organism evidence="1 2">
    <name type="scientific">Heliomicrobium undosum</name>
    <dbReference type="NCBI Taxonomy" id="121734"/>
    <lineage>
        <taxon>Bacteria</taxon>
        <taxon>Bacillati</taxon>
        <taxon>Bacillota</taxon>
        <taxon>Clostridia</taxon>
        <taxon>Eubacteriales</taxon>
        <taxon>Heliobacteriaceae</taxon>
        <taxon>Heliomicrobium</taxon>
    </lineage>
</organism>
<dbReference type="RefSeq" id="WP_161260001.1">
    <property type="nucleotide sequence ID" value="NZ_WXEY01000050.1"/>
</dbReference>
<protein>
    <submittedName>
        <fullName evidence="1">Uncharacterized protein</fullName>
    </submittedName>
</protein>
<evidence type="ECO:0000313" key="1">
    <source>
        <dbReference type="EMBL" id="MZP31487.1"/>
    </source>
</evidence>
<accession>A0A845L4A6</accession>
<proteinExistence type="predicted"/>
<comment type="caution">
    <text evidence="1">The sequence shown here is derived from an EMBL/GenBank/DDBJ whole genome shotgun (WGS) entry which is preliminary data.</text>
</comment>
<reference evidence="1 2" key="1">
    <citation type="submission" date="2020-01" db="EMBL/GenBank/DDBJ databases">
        <title>Whole-genome sequence of Heliobacterium undosum DSM 13378.</title>
        <authorList>
            <person name="Kyndt J.A."/>
            <person name="Meyer T.E."/>
        </authorList>
    </citation>
    <scope>NUCLEOTIDE SEQUENCE [LARGE SCALE GENOMIC DNA]</scope>
    <source>
        <strain evidence="1 2">DSM 13378</strain>
    </source>
</reference>
<gene>
    <name evidence="1" type="ORF">GTO91_17540</name>
</gene>
<dbReference type="Proteomes" id="UP000463470">
    <property type="component" value="Unassembled WGS sequence"/>
</dbReference>